<organism evidence="1 2">
    <name type="scientific">Roseofilum reptotaenium AO1-A</name>
    <dbReference type="NCBI Taxonomy" id="1925591"/>
    <lineage>
        <taxon>Bacteria</taxon>
        <taxon>Bacillati</taxon>
        <taxon>Cyanobacteriota</taxon>
        <taxon>Cyanophyceae</taxon>
        <taxon>Desertifilales</taxon>
        <taxon>Desertifilaceae</taxon>
        <taxon>Roseofilum</taxon>
    </lineage>
</organism>
<dbReference type="AlphaFoldDB" id="A0A1L9QV32"/>
<proteinExistence type="predicted"/>
<comment type="caution">
    <text evidence="1">The sequence shown here is derived from an EMBL/GenBank/DDBJ whole genome shotgun (WGS) entry which is preliminary data.</text>
</comment>
<evidence type="ECO:0000313" key="1">
    <source>
        <dbReference type="EMBL" id="OJJ26540.1"/>
    </source>
</evidence>
<dbReference type="Pfam" id="PF10989">
    <property type="entry name" value="DUF2808"/>
    <property type="match status" value="1"/>
</dbReference>
<keyword evidence="2" id="KW-1185">Reference proteome</keyword>
<sequence length="181" mass="20094">MLKTLKSIKYPLLAAAIATGLVAAVPTLTFANGLPGLTIFGGPGRENTLPFRLDYDGIANQWDRYRLRVPQKKLTEAVQQFTISYSESPANYTGQIDPDKVEVRIKGEAQPLQEVIWDEDNKLVEIYPENPIPAGTPGLELVFSNVKNPGFGIYRFKCLIFTPGEVPLPRYIGTWELSISP</sequence>
<accession>A0A1L9QV32</accession>
<gene>
    <name evidence="1" type="ORF">BI308_05445</name>
</gene>
<reference evidence="1" key="1">
    <citation type="submission" date="2016-10" db="EMBL/GenBank/DDBJ databases">
        <title>CRISPR-Cas defence system in Roseofilum reptotaenium: evidence of a bacteriophage-cyanobacterium arms race in the coral black band disease.</title>
        <authorList>
            <person name="Buerger P."/>
            <person name="Wood-Charlson E.M."/>
            <person name="Weynberg K.D."/>
            <person name="Willis B."/>
            <person name="Van Oppen M.J."/>
        </authorList>
    </citation>
    <scope>NUCLEOTIDE SEQUENCE [LARGE SCALE GENOMIC DNA]</scope>
    <source>
        <strain evidence="1">AO1-A</strain>
    </source>
</reference>
<dbReference type="Proteomes" id="UP000183940">
    <property type="component" value="Unassembled WGS sequence"/>
</dbReference>
<dbReference type="InterPro" id="IPR021256">
    <property type="entry name" value="DUF2808"/>
</dbReference>
<evidence type="ECO:0008006" key="3">
    <source>
        <dbReference type="Google" id="ProtNLM"/>
    </source>
</evidence>
<dbReference type="EMBL" id="MLAW01000006">
    <property type="protein sequence ID" value="OJJ26540.1"/>
    <property type="molecule type" value="Genomic_DNA"/>
</dbReference>
<dbReference type="STRING" id="1925591.BI308_05445"/>
<evidence type="ECO:0000313" key="2">
    <source>
        <dbReference type="Proteomes" id="UP000183940"/>
    </source>
</evidence>
<protein>
    <recommendedName>
        <fullName evidence="3">DUF2808 domain-containing protein</fullName>
    </recommendedName>
</protein>
<name>A0A1L9QV32_9CYAN</name>